<evidence type="ECO:0000313" key="2">
    <source>
        <dbReference type="EMBL" id="KAH0567974.1"/>
    </source>
</evidence>
<feature type="compositionally biased region" description="Basic and acidic residues" evidence="1">
    <location>
        <begin position="38"/>
        <end position="47"/>
    </location>
</feature>
<evidence type="ECO:0000256" key="1">
    <source>
        <dbReference type="SAM" id="MobiDB-lite"/>
    </source>
</evidence>
<feature type="compositionally biased region" description="Basic and acidic residues" evidence="1">
    <location>
        <begin position="78"/>
        <end position="89"/>
    </location>
</feature>
<evidence type="ECO:0000313" key="3">
    <source>
        <dbReference type="Proteomes" id="UP000826195"/>
    </source>
</evidence>
<protein>
    <submittedName>
        <fullName evidence="2">Uncharacterized protein</fullName>
    </submittedName>
</protein>
<sequence length="393" mass="45675">MSETENTGTLKKRGYQTRSKSQQDIRDFTFAFSPIPKIRMEEDKRNNESGGFVNEMNETLKQKEAEASLAGNESMKNGTEDGKSGDKTKTQLSNGSHESTLTSTDYDPLDGADGVRFDDWQIDMIAERVSQKMYEEGKRRDIGWERLLNRALDEIGDLTKRSVEMAKKEICAKISQEAGELTEKECEACKNAQEREIMLRENIRKKLRTYEKERKKKHDKQPMFDNASYVTKETTEELARSAEDGAFANGAFFNFRSEWVNERQAKVPGNNMHTTVGNIGQRESKIMEPRKLNETELREELIKREERKNNIFIRHKCKSNAEAVTTIEEKTNEVLDNARQEKNAKGIILMKFSDKESKLKIMKKRYMLKGTEIFLDDDMTERERKRWQNGLEW</sequence>
<gene>
    <name evidence="2" type="ORF">KQX54_017046</name>
</gene>
<dbReference type="Proteomes" id="UP000826195">
    <property type="component" value="Unassembled WGS sequence"/>
</dbReference>
<dbReference type="EMBL" id="JAHXZJ010000001">
    <property type="protein sequence ID" value="KAH0567974.1"/>
    <property type="molecule type" value="Genomic_DNA"/>
</dbReference>
<reference evidence="2 3" key="1">
    <citation type="journal article" date="2021" name="J. Hered.">
        <title>A chromosome-level genome assembly of the parasitoid wasp, Cotesia glomerata (Hymenoptera: Braconidae).</title>
        <authorList>
            <person name="Pinto B.J."/>
            <person name="Weis J.J."/>
            <person name="Gamble T."/>
            <person name="Ode P.J."/>
            <person name="Paul R."/>
            <person name="Zaspel J.M."/>
        </authorList>
    </citation>
    <scope>NUCLEOTIDE SEQUENCE [LARGE SCALE GENOMIC DNA]</scope>
    <source>
        <strain evidence="2">CgM1</strain>
    </source>
</reference>
<organism evidence="2 3">
    <name type="scientific">Cotesia glomerata</name>
    <name type="common">Lepidopteran parasitic wasp</name>
    <name type="synonym">Apanteles glomeratus</name>
    <dbReference type="NCBI Taxonomy" id="32391"/>
    <lineage>
        <taxon>Eukaryota</taxon>
        <taxon>Metazoa</taxon>
        <taxon>Ecdysozoa</taxon>
        <taxon>Arthropoda</taxon>
        <taxon>Hexapoda</taxon>
        <taxon>Insecta</taxon>
        <taxon>Pterygota</taxon>
        <taxon>Neoptera</taxon>
        <taxon>Endopterygota</taxon>
        <taxon>Hymenoptera</taxon>
        <taxon>Apocrita</taxon>
        <taxon>Ichneumonoidea</taxon>
        <taxon>Braconidae</taxon>
        <taxon>Microgastrinae</taxon>
        <taxon>Cotesia</taxon>
    </lineage>
</organism>
<keyword evidence="3" id="KW-1185">Reference proteome</keyword>
<dbReference type="AlphaFoldDB" id="A0AAV7J6S3"/>
<name>A0AAV7J6S3_COTGL</name>
<feature type="region of interest" description="Disordered" evidence="1">
    <location>
        <begin position="1"/>
        <end position="108"/>
    </location>
</feature>
<feature type="compositionally biased region" description="Polar residues" evidence="1">
    <location>
        <begin position="90"/>
        <end position="105"/>
    </location>
</feature>
<proteinExistence type="predicted"/>
<comment type="caution">
    <text evidence="2">The sequence shown here is derived from an EMBL/GenBank/DDBJ whole genome shotgun (WGS) entry which is preliminary data.</text>
</comment>
<accession>A0AAV7J6S3</accession>